<evidence type="ECO:0000313" key="9">
    <source>
        <dbReference type="Proteomes" id="UP000283568"/>
    </source>
</evidence>
<evidence type="ECO:0000256" key="4">
    <source>
        <dbReference type="ARBA" id="ARBA00023026"/>
    </source>
</evidence>
<dbReference type="InterPro" id="IPR006914">
    <property type="entry name" value="VENN_dom"/>
</dbReference>
<feature type="domain" description="VENN motif-containing" evidence="5">
    <location>
        <begin position="100"/>
        <end position="149"/>
    </location>
</feature>
<keyword evidence="9" id="KW-1185">Reference proteome</keyword>
<evidence type="ECO:0000256" key="1">
    <source>
        <dbReference type="ARBA" id="ARBA00004219"/>
    </source>
</evidence>
<reference evidence="6 8" key="1">
    <citation type="journal article" date="2017" name="Nat. Microbiol.">
        <title>Natural product diversity associated with the nematode symbionts Photorhabdus and Xenorhabdus.</title>
        <authorList>
            <person name="Tobias N.J."/>
            <person name="Wolff H."/>
            <person name="Djahanschiri B."/>
            <person name="Grundmann F."/>
            <person name="Kronenwerth M."/>
            <person name="Shi Y.M."/>
            <person name="Simonyi S."/>
            <person name="Grun P."/>
            <person name="Shapiro-Ilan D."/>
            <person name="Pidot S.J."/>
            <person name="Stinear T.P."/>
            <person name="Ebersberger I."/>
            <person name="Bode H.B."/>
        </authorList>
    </citation>
    <scope>NUCLEOTIDE SEQUENCE [LARGE SCALE GENOMIC DNA]</scope>
    <source>
        <strain evidence="6 8">DSM 16337</strain>
    </source>
</reference>
<evidence type="ECO:0000313" key="6">
    <source>
        <dbReference type="EMBL" id="PHM24159.1"/>
    </source>
</evidence>
<dbReference type="Proteomes" id="UP000225605">
    <property type="component" value="Unassembled WGS sequence"/>
</dbReference>
<dbReference type="Proteomes" id="UP000283568">
    <property type="component" value="Unassembled WGS sequence"/>
</dbReference>
<keyword evidence="3" id="KW-1266">Target cell cytoplasm</keyword>
<dbReference type="EMBL" id="NIBT01000010">
    <property type="protein sequence ID" value="PHM24159.1"/>
    <property type="molecule type" value="Genomic_DNA"/>
</dbReference>
<dbReference type="AlphaFoldDB" id="A0A2D0IQL1"/>
<comment type="subcellular location">
    <subcellularLocation>
        <location evidence="1">Target cell</location>
        <location evidence="1">Target cell cytoplasm</location>
    </subcellularLocation>
</comment>
<dbReference type="GO" id="GO:0090729">
    <property type="term" value="F:toxin activity"/>
    <property type="evidence" value="ECO:0007669"/>
    <property type="project" value="UniProtKB-KW"/>
</dbReference>
<evidence type="ECO:0000256" key="2">
    <source>
        <dbReference type="ARBA" id="ARBA00022656"/>
    </source>
</evidence>
<evidence type="ECO:0000259" key="5">
    <source>
        <dbReference type="Pfam" id="PF04829"/>
    </source>
</evidence>
<proteinExistence type="predicted"/>
<evidence type="ECO:0000313" key="8">
    <source>
        <dbReference type="Proteomes" id="UP000225605"/>
    </source>
</evidence>
<reference evidence="7 9" key="2">
    <citation type="submission" date="2018-09" db="EMBL/GenBank/DDBJ databases">
        <title>Genomic Encyclopedia of Archaeal and Bacterial Type Strains, Phase II (KMG-II): from individual species to whole genera.</title>
        <authorList>
            <person name="Goeker M."/>
        </authorList>
    </citation>
    <scope>NUCLEOTIDE SEQUENCE [LARGE SCALE GENOMIC DNA]</scope>
    <source>
        <strain evidence="7 9">DSM 16337</strain>
    </source>
</reference>
<sequence>MTAVVTALQGLAGGDIKAAIAGGAAPYLANAVKELTYGGKPYEQLTAEEKATNLVAHAILGGVIAEMKGGSASAGAVGAVSGELAASAIASALYPAKNLSELPPDEKEKVSNLSTLAGGIAAGLATDSTAGGVSGASAAKNAVENNFLSFDEARAFDKEITACKAAGKDCQPVIDKYAAIHKENSERY</sequence>
<keyword evidence="2" id="KW-0800">Toxin</keyword>
<dbReference type="EMBL" id="RAQI01000002">
    <property type="protein sequence ID" value="RKE91077.1"/>
    <property type="molecule type" value="Genomic_DNA"/>
</dbReference>
<dbReference type="Pfam" id="PF04829">
    <property type="entry name" value="PT-VENN"/>
    <property type="match status" value="1"/>
</dbReference>
<keyword evidence="4" id="KW-0843">Virulence</keyword>
<accession>A0A2D0IQL1</accession>
<comment type="caution">
    <text evidence="6">The sequence shown here is derived from an EMBL/GenBank/DDBJ whole genome shotgun (WGS) entry which is preliminary data.</text>
</comment>
<dbReference type="RefSeq" id="WP_099132342.1">
    <property type="nucleotide sequence ID" value="NZ_CAWNOJ010000002.1"/>
</dbReference>
<name>A0A2D0IQL1_9GAMM</name>
<evidence type="ECO:0000256" key="3">
    <source>
        <dbReference type="ARBA" id="ARBA00022913"/>
    </source>
</evidence>
<dbReference type="OrthoDB" id="6448123at2"/>
<protein>
    <submittedName>
        <fullName evidence="6">Hemagglutinin-related protein</fullName>
    </submittedName>
    <submittedName>
        <fullName evidence="7">VENN motif-containing pre-toxin protein</fullName>
    </submittedName>
</protein>
<organism evidence="6 8">
    <name type="scientific">Xenorhabdus ehlersii</name>
    <dbReference type="NCBI Taxonomy" id="290111"/>
    <lineage>
        <taxon>Bacteria</taxon>
        <taxon>Pseudomonadati</taxon>
        <taxon>Pseudomonadota</taxon>
        <taxon>Gammaproteobacteria</taxon>
        <taxon>Enterobacterales</taxon>
        <taxon>Morganellaceae</taxon>
        <taxon>Xenorhabdus</taxon>
    </lineage>
</organism>
<gene>
    <name evidence="7" type="ORF">BDE27_1280</name>
    <name evidence="6" type="ORF">Xehl_02207</name>
</gene>
<evidence type="ECO:0000313" key="7">
    <source>
        <dbReference type="EMBL" id="RKE91077.1"/>
    </source>
</evidence>